<dbReference type="Proteomes" id="UP001286313">
    <property type="component" value="Unassembled WGS sequence"/>
</dbReference>
<evidence type="ECO:0000256" key="1">
    <source>
        <dbReference type="SAM" id="MobiDB-lite"/>
    </source>
</evidence>
<feature type="region of interest" description="Disordered" evidence="1">
    <location>
        <begin position="100"/>
        <end position="119"/>
    </location>
</feature>
<dbReference type="AlphaFoldDB" id="A0AAE1GS17"/>
<sequence>MTGKSSRVAGKNTGENGWGEAGEGGTGWVIGWNEREGNTYGVGATIRGGQSVMKAGEWRARNEIKGHNWEGGRGNTWGMGGESMGQQMVVKMGYGEHYGAQKGKRMGTHVGERKEVGRD</sequence>
<feature type="compositionally biased region" description="Basic and acidic residues" evidence="1">
    <location>
        <begin position="110"/>
        <end position="119"/>
    </location>
</feature>
<protein>
    <submittedName>
        <fullName evidence="2">Uncharacterized protein</fullName>
    </submittedName>
</protein>
<keyword evidence="3" id="KW-1185">Reference proteome</keyword>
<comment type="caution">
    <text evidence="2">The sequence shown here is derived from an EMBL/GenBank/DDBJ whole genome shotgun (WGS) entry which is preliminary data.</text>
</comment>
<evidence type="ECO:0000313" key="3">
    <source>
        <dbReference type="Proteomes" id="UP001286313"/>
    </source>
</evidence>
<feature type="compositionally biased region" description="Gly residues" evidence="1">
    <location>
        <begin position="16"/>
        <end position="28"/>
    </location>
</feature>
<evidence type="ECO:0000313" key="2">
    <source>
        <dbReference type="EMBL" id="KAK3895758.1"/>
    </source>
</evidence>
<name>A0AAE1GS17_PETCI</name>
<gene>
    <name evidence="2" type="ORF">Pcinc_000681</name>
</gene>
<proteinExistence type="predicted"/>
<feature type="region of interest" description="Disordered" evidence="1">
    <location>
        <begin position="1"/>
        <end position="30"/>
    </location>
</feature>
<reference evidence="2" key="1">
    <citation type="submission" date="2023-10" db="EMBL/GenBank/DDBJ databases">
        <title>Genome assemblies of two species of porcelain crab, Petrolisthes cinctipes and Petrolisthes manimaculis (Anomura: Porcellanidae).</title>
        <authorList>
            <person name="Angst P."/>
        </authorList>
    </citation>
    <scope>NUCLEOTIDE SEQUENCE</scope>
    <source>
        <strain evidence="2">PB745_01</strain>
        <tissue evidence="2">Gill</tissue>
    </source>
</reference>
<organism evidence="2 3">
    <name type="scientific">Petrolisthes cinctipes</name>
    <name type="common">Flat porcelain crab</name>
    <dbReference type="NCBI Taxonomy" id="88211"/>
    <lineage>
        <taxon>Eukaryota</taxon>
        <taxon>Metazoa</taxon>
        <taxon>Ecdysozoa</taxon>
        <taxon>Arthropoda</taxon>
        <taxon>Crustacea</taxon>
        <taxon>Multicrustacea</taxon>
        <taxon>Malacostraca</taxon>
        <taxon>Eumalacostraca</taxon>
        <taxon>Eucarida</taxon>
        <taxon>Decapoda</taxon>
        <taxon>Pleocyemata</taxon>
        <taxon>Anomura</taxon>
        <taxon>Galatheoidea</taxon>
        <taxon>Porcellanidae</taxon>
        <taxon>Petrolisthes</taxon>
    </lineage>
</organism>
<accession>A0AAE1GS17</accession>
<dbReference type="EMBL" id="JAWQEG010000033">
    <property type="protein sequence ID" value="KAK3895758.1"/>
    <property type="molecule type" value="Genomic_DNA"/>
</dbReference>